<evidence type="ECO:0000313" key="2">
    <source>
        <dbReference type="RefSeq" id="XP_005108590.1"/>
    </source>
</evidence>
<dbReference type="GeneID" id="101860771"/>
<dbReference type="Proteomes" id="UP000694888">
    <property type="component" value="Unplaced"/>
</dbReference>
<name>A0ABM0K4J5_APLCA</name>
<sequence>MNVPQPGQNPPQHHHHHYSSYYNSHYNQQYPHHIGSNSVSSRYQLLSNNSSKGSLPYQGHQYLQYNHHHHHHPLYHHKPHPQPLAHHGGGGVLGATTPSASVGAALDELMCSDKTPEAAPSSVSSSNVSPNSMFFRSVSSVNVVFLGG</sequence>
<gene>
    <name evidence="2" type="primary">LOC101860771</name>
</gene>
<reference evidence="2" key="1">
    <citation type="submission" date="2025-08" db="UniProtKB">
        <authorList>
            <consortium name="RefSeq"/>
        </authorList>
    </citation>
    <scope>IDENTIFICATION</scope>
</reference>
<organism evidence="1 2">
    <name type="scientific">Aplysia californica</name>
    <name type="common">California sea hare</name>
    <dbReference type="NCBI Taxonomy" id="6500"/>
    <lineage>
        <taxon>Eukaryota</taxon>
        <taxon>Metazoa</taxon>
        <taxon>Spiralia</taxon>
        <taxon>Lophotrochozoa</taxon>
        <taxon>Mollusca</taxon>
        <taxon>Gastropoda</taxon>
        <taxon>Heterobranchia</taxon>
        <taxon>Euthyneura</taxon>
        <taxon>Tectipleura</taxon>
        <taxon>Aplysiida</taxon>
        <taxon>Aplysioidea</taxon>
        <taxon>Aplysiidae</taxon>
        <taxon>Aplysia</taxon>
    </lineage>
</organism>
<proteinExistence type="predicted"/>
<protein>
    <submittedName>
        <fullName evidence="2">Histidine-rich glycoprotein</fullName>
    </submittedName>
</protein>
<keyword evidence="1" id="KW-1185">Reference proteome</keyword>
<dbReference type="RefSeq" id="XP_005108590.1">
    <property type="nucleotide sequence ID" value="XM_005108533.3"/>
</dbReference>
<accession>A0ABM0K4J5</accession>
<evidence type="ECO:0000313" key="1">
    <source>
        <dbReference type="Proteomes" id="UP000694888"/>
    </source>
</evidence>